<gene>
    <name evidence="1" type="ORF">PanWU01x14_301270</name>
</gene>
<sequence>MRLGSQMISRYMSIDALSWGDFKKSFVEKRHSAAKNTQRSNLRYLVKLADATYKKLLVGRMLEGTLEETLLEVIISAWNTQGHEGDGLPQRWPIVGTQRSAKSSFKEDSYGCSENGWLTSHTFNQTNKHQRVGKKSKHLVSKGFGVKIKRLVAS</sequence>
<comment type="caution">
    <text evidence="1">The sequence shown here is derived from an EMBL/GenBank/DDBJ whole genome shotgun (WGS) entry which is preliminary data.</text>
</comment>
<reference evidence="2" key="1">
    <citation type="submission" date="2016-06" db="EMBL/GenBank/DDBJ databases">
        <title>Parallel loss of symbiosis genes in relatives of nitrogen-fixing non-legume Parasponia.</title>
        <authorList>
            <person name="Van Velzen R."/>
            <person name="Holmer R."/>
            <person name="Bu F."/>
            <person name="Rutten L."/>
            <person name="Van Zeijl A."/>
            <person name="Liu W."/>
            <person name="Santuari L."/>
            <person name="Cao Q."/>
            <person name="Sharma T."/>
            <person name="Shen D."/>
            <person name="Roswanjaya Y."/>
            <person name="Wardhani T."/>
            <person name="Kalhor M.S."/>
            <person name="Jansen J."/>
            <person name="Van den Hoogen J."/>
            <person name="Gungor B."/>
            <person name="Hartog M."/>
            <person name="Hontelez J."/>
            <person name="Verver J."/>
            <person name="Yang W.-C."/>
            <person name="Schijlen E."/>
            <person name="Repin R."/>
            <person name="Schilthuizen M."/>
            <person name="Schranz E."/>
            <person name="Heidstra R."/>
            <person name="Miyata K."/>
            <person name="Fedorova E."/>
            <person name="Kohlen W."/>
            <person name="Bisseling T."/>
            <person name="Smit S."/>
            <person name="Geurts R."/>
        </authorList>
    </citation>
    <scope>NUCLEOTIDE SEQUENCE [LARGE SCALE GENOMIC DNA]</scope>
    <source>
        <strain evidence="2">cv. WU1-14</strain>
    </source>
</reference>
<evidence type="ECO:0000313" key="2">
    <source>
        <dbReference type="Proteomes" id="UP000237105"/>
    </source>
</evidence>
<evidence type="ECO:0000313" key="1">
    <source>
        <dbReference type="EMBL" id="PON39925.1"/>
    </source>
</evidence>
<proteinExistence type="predicted"/>
<accession>A0A2P5ATS9</accession>
<keyword evidence="2" id="KW-1185">Reference proteome</keyword>
<dbReference type="AlphaFoldDB" id="A0A2P5ATS9"/>
<dbReference type="EMBL" id="JXTB01000451">
    <property type="protein sequence ID" value="PON39925.1"/>
    <property type="molecule type" value="Genomic_DNA"/>
</dbReference>
<protein>
    <submittedName>
        <fullName evidence="1">Uncharacterized protein</fullName>
    </submittedName>
</protein>
<dbReference type="Proteomes" id="UP000237105">
    <property type="component" value="Unassembled WGS sequence"/>
</dbReference>
<name>A0A2P5ATS9_PARAD</name>
<organism evidence="1 2">
    <name type="scientific">Parasponia andersonii</name>
    <name type="common">Sponia andersonii</name>
    <dbReference type="NCBI Taxonomy" id="3476"/>
    <lineage>
        <taxon>Eukaryota</taxon>
        <taxon>Viridiplantae</taxon>
        <taxon>Streptophyta</taxon>
        <taxon>Embryophyta</taxon>
        <taxon>Tracheophyta</taxon>
        <taxon>Spermatophyta</taxon>
        <taxon>Magnoliopsida</taxon>
        <taxon>eudicotyledons</taxon>
        <taxon>Gunneridae</taxon>
        <taxon>Pentapetalae</taxon>
        <taxon>rosids</taxon>
        <taxon>fabids</taxon>
        <taxon>Rosales</taxon>
        <taxon>Cannabaceae</taxon>
        <taxon>Parasponia</taxon>
    </lineage>
</organism>